<gene>
    <name evidence="1" type="ORF">MLD38_036595</name>
</gene>
<reference evidence="2" key="1">
    <citation type="journal article" date="2023" name="Front. Plant Sci.">
        <title>Chromosomal-level genome assembly of Melastoma candidum provides insights into trichome evolution.</title>
        <authorList>
            <person name="Zhong Y."/>
            <person name="Wu W."/>
            <person name="Sun C."/>
            <person name="Zou P."/>
            <person name="Liu Y."/>
            <person name="Dai S."/>
            <person name="Zhou R."/>
        </authorList>
    </citation>
    <scope>NUCLEOTIDE SEQUENCE [LARGE SCALE GENOMIC DNA]</scope>
</reference>
<accession>A0ACB9LM20</accession>
<organism evidence="1 2">
    <name type="scientific">Melastoma candidum</name>
    <dbReference type="NCBI Taxonomy" id="119954"/>
    <lineage>
        <taxon>Eukaryota</taxon>
        <taxon>Viridiplantae</taxon>
        <taxon>Streptophyta</taxon>
        <taxon>Embryophyta</taxon>
        <taxon>Tracheophyta</taxon>
        <taxon>Spermatophyta</taxon>
        <taxon>Magnoliopsida</taxon>
        <taxon>eudicotyledons</taxon>
        <taxon>Gunneridae</taxon>
        <taxon>Pentapetalae</taxon>
        <taxon>rosids</taxon>
        <taxon>malvids</taxon>
        <taxon>Myrtales</taxon>
        <taxon>Melastomataceae</taxon>
        <taxon>Melastomatoideae</taxon>
        <taxon>Melastomateae</taxon>
        <taxon>Melastoma</taxon>
    </lineage>
</organism>
<dbReference type="EMBL" id="CM042890">
    <property type="protein sequence ID" value="KAI4311720.1"/>
    <property type="molecule type" value="Genomic_DNA"/>
</dbReference>
<name>A0ACB9LM20_9MYRT</name>
<dbReference type="Proteomes" id="UP001057402">
    <property type="component" value="Chromosome 11"/>
</dbReference>
<proteinExistence type="predicted"/>
<keyword evidence="2" id="KW-1185">Reference proteome</keyword>
<protein>
    <submittedName>
        <fullName evidence="1">Uncharacterized protein</fullName>
    </submittedName>
</protein>
<evidence type="ECO:0000313" key="1">
    <source>
        <dbReference type="EMBL" id="KAI4311720.1"/>
    </source>
</evidence>
<comment type="caution">
    <text evidence="1">The sequence shown here is derived from an EMBL/GenBank/DDBJ whole genome shotgun (WGS) entry which is preliminary data.</text>
</comment>
<sequence>MWGEKDEFWMHDLIREMGREIVSLESPNKRSRLWDPELALHVRHQKQGTDQVLAVNLRDTRASFTGKEFKGMSNLRFLNLFDGGKLSGKLYVHLYTVKM</sequence>
<evidence type="ECO:0000313" key="2">
    <source>
        <dbReference type="Proteomes" id="UP001057402"/>
    </source>
</evidence>